<dbReference type="PROSITE" id="PS00430">
    <property type="entry name" value="TONB_DEPENDENT_REC_1"/>
    <property type="match status" value="1"/>
</dbReference>
<dbReference type="OrthoDB" id="669576at2"/>
<proteinExistence type="predicted"/>
<keyword evidence="1" id="KW-0732">Signal</keyword>
<name>A0A556M9L8_9SPHI</name>
<evidence type="ECO:0000313" key="3">
    <source>
        <dbReference type="Proteomes" id="UP000318733"/>
    </source>
</evidence>
<protein>
    <recommendedName>
        <fullName evidence="4">Right-handed parallel beta-helix repeat-containing protein</fullName>
    </recommendedName>
</protein>
<comment type="caution">
    <text evidence="2">The sequence shown here is derived from an EMBL/GenBank/DDBJ whole genome shotgun (WGS) entry which is preliminary data.</text>
</comment>
<feature type="signal peptide" evidence="1">
    <location>
        <begin position="1"/>
        <end position="24"/>
    </location>
</feature>
<reference evidence="2 3" key="1">
    <citation type="submission" date="2019-07" db="EMBL/GenBank/DDBJ databases">
        <authorList>
            <person name="Huq M.A."/>
        </authorList>
    </citation>
    <scope>NUCLEOTIDE SEQUENCE [LARGE SCALE GENOMIC DNA]</scope>
    <source>
        <strain evidence="2 3">MAH-19</strain>
    </source>
</reference>
<sequence>MNLYTSLKFAFLLLFIFLSTALLAGTKRVNNTLATDKTKNIFATLQEAHDAAAGGDTLLVEGTIKPYALLNCSKPLVIIGTGFFLTQNGGQANALSAVVNQINFNSGSEGSAIIGLLFLNTNSNNCPYVAVDGISIIRCYLANGILITGNITSLIVIQNYITGPINVYNSNLTLSGAILKNNIIDNGINVSSSPTVPRVFAIVEHNIFTNVVTLSTSSFRSNILTSTAVPTITSSAIQNNLTLGTQFNSIATNQSYGSSDKLFVGVSASNNSPDGQYKIVAGSAFAKAGYNGEEPGVFGSAAPYVLSGIPPIPSVYELQADAVASKADGLNVTIKARANQ</sequence>
<gene>
    <name evidence="2" type="ORF">FO440_22535</name>
</gene>
<dbReference type="InterPro" id="IPR011050">
    <property type="entry name" value="Pectin_lyase_fold/virulence"/>
</dbReference>
<accession>A0A556M9L8</accession>
<dbReference type="InterPro" id="IPR010916">
    <property type="entry name" value="TonB_box_CS"/>
</dbReference>
<dbReference type="Proteomes" id="UP000318733">
    <property type="component" value="Unassembled WGS sequence"/>
</dbReference>
<evidence type="ECO:0008006" key="4">
    <source>
        <dbReference type="Google" id="ProtNLM"/>
    </source>
</evidence>
<evidence type="ECO:0000256" key="1">
    <source>
        <dbReference type="SAM" id="SignalP"/>
    </source>
</evidence>
<dbReference type="SUPFAM" id="SSF51126">
    <property type="entry name" value="Pectin lyase-like"/>
    <property type="match status" value="1"/>
</dbReference>
<dbReference type="AlphaFoldDB" id="A0A556M9L8"/>
<dbReference type="EMBL" id="VLPK01000006">
    <property type="protein sequence ID" value="TSJ36607.1"/>
    <property type="molecule type" value="Genomic_DNA"/>
</dbReference>
<feature type="chain" id="PRO_5021904548" description="Right-handed parallel beta-helix repeat-containing protein" evidence="1">
    <location>
        <begin position="25"/>
        <end position="340"/>
    </location>
</feature>
<dbReference type="RefSeq" id="WP_144250575.1">
    <property type="nucleotide sequence ID" value="NZ_VLPK01000006.1"/>
</dbReference>
<organism evidence="2 3">
    <name type="scientific">Mucilaginibacter corticis</name>
    <dbReference type="NCBI Taxonomy" id="2597670"/>
    <lineage>
        <taxon>Bacteria</taxon>
        <taxon>Pseudomonadati</taxon>
        <taxon>Bacteroidota</taxon>
        <taxon>Sphingobacteriia</taxon>
        <taxon>Sphingobacteriales</taxon>
        <taxon>Sphingobacteriaceae</taxon>
        <taxon>Mucilaginibacter</taxon>
    </lineage>
</organism>
<keyword evidence="3" id="KW-1185">Reference proteome</keyword>
<evidence type="ECO:0000313" key="2">
    <source>
        <dbReference type="EMBL" id="TSJ36607.1"/>
    </source>
</evidence>